<dbReference type="OrthoDB" id="3209655at2"/>
<keyword evidence="4" id="KW-0788">Thiol protease</keyword>
<proteinExistence type="inferred from homology"/>
<dbReference type="Gene3D" id="3.90.1720.10">
    <property type="entry name" value="endopeptidase domain like (from Nostoc punctiforme)"/>
    <property type="match status" value="1"/>
</dbReference>
<dbReference type="Pfam" id="PF00877">
    <property type="entry name" value="NLPC_P60"/>
    <property type="match status" value="1"/>
</dbReference>
<evidence type="ECO:0000256" key="4">
    <source>
        <dbReference type="ARBA" id="ARBA00022807"/>
    </source>
</evidence>
<evidence type="ECO:0000259" key="5">
    <source>
        <dbReference type="PROSITE" id="PS51935"/>
    </source>
</evidence>
<feature type="domain" description="NlpC/P60" evidence="5">
    <location>
        <begin position="126"/>
        <end position="241"/>
    </location>
</feature>
<evidence type="ECO:0000256" key="3">
    <source>
        <dbReference type="ARBA" id="ARBA00022801"/>
    </source>
</evidence>
<dbReference type="GO" id="GO:0006508">
    <property type="term" value="P:proteolysis"/>
    <property type="evidence" value="ECO:0007669"/>
    <property type="project" value="UniProtKB-KW"/>
</dbReference>
<keyword evidence="2" id="KW-0645">Protease</keyword>
<dbReference type="Proteomes" id="UP000460272">
    <property type="component" value="Unassembled WGS sequence"/>
</dbReference>
<dbReference type="InterPro" id="IPR051794">
    <property type="entry name" value="PG_Endopeptidase_C40"/>
</dbReference>
<sequence length="241" mass="25445">MEGSQKAVAQLAAMGYMNGGMDLTLQMLTSGNPEHILGQASTVEQLNAEAGMRLSTLQKEQIAAARAQVTAKEQIATAAQLQSEINSKVKTIHAKLALLNSSAMTQAMAIFEKTGSYPDVVLPEATTVGTTALRAALSQRGKPYVWGAAGPDSYDCSGLVVWAFAQEGISLPHYTGSLWNSGMHVSQADLEPGDLVFFGADIGHVGFYVGNGLMLDAPDTGAVVRVEPIWWSSYVGAVRIA</sequence>
<protein>
    <submittedName>
        <fullName evidence="6">NlpC/P60 family protein</fullName>
    </submittedName>
</protein>
<dbReference type="PROSITE" id="PS51935">
    <property type="entry name" value="NLPC_P60"/>
    <property type="match status" value="1"/>
</dbReference>
<keyword evidence="3" id="KW-0378">Hydrolase</keyword>
<comment type="similarity">
    <text evidence="1">Belongs to the peptidase C40 family.</text>
</comment>
<keyword evidence="7" id="KW-1185">Reference proteome</keyword>
<dbReference type="AlphaFoldDB" id="A0A6P2BMB1"/>
<accession>A0A6P2BMB1</accession>
<dbReference type="EMBL" id="RPFW01000010">
    <property type="protein sequence ID" value="TVZ00209.1"/>
    <property type="molecule type" value="Genomic_DNA"/>
</dbReference>
<organism evidence="6 7">
    <name type="scientific">Trebonia kvetii</name>
    <dbReference type="NCBI Taxonomy" id="2480626"/>
    <lineage>
        <taxon>Bacteria</taxon>
        <taxon>Bacillati</taxon>
        <taxon>Actinomycetota</taxon>
        <taxon>Actinomycetes</taxon>
        <taxon>Streptosporangiales</taxon>
        <taxon>Treboniaceae</taxon>
        <taxon>Trebonia</taxon>
    </lineage>
</organism>
<dbReference type="GO" id="GO:0008234">
    <property type="term" value="F:cysteine-type peptidase activity"/>
    <property type="evidence" value="ECO:0007669"/>
    <property type="project" value="UniProtKB-KW"/>
</dbReference>
<name>A0A6P2BMB1_9ACTN</name>
<dbReference type="InterPro" id="IPR000064">
    <property type="entry name" value="NLP_P60_dom"/>
</dbReference>
<comment type="caution">
    <text evidence="6">The sequence shown here is derived from an EMBL/GenBank/DDBJ whole genome shotgun (WGS) entry which is preliminary data.</text>
</comment>
<dbReference type="PANTHER" id="PTHR47359:SF3">
    <property type="entry name" value="NLP_P60 DOMAIN-CONTAINING PROTEIN-RELATED"/>
    <property type="match status" value="1"/>
</dbReference>
<reference evidence="6 7" key="1">
    <citation type="submission" date="2018-11" db="EMBL/GenBank/DDBJ databases">
        <title>Trebonia kvetii gen.nov., sp.nov., a novel acidophilic actinobacterium, and proposal of the new actinobacterial family Treboniaceae fam. nov.</title>
        <authorList>
            <person name="Rapoport D."/>
            <person name="Sagova-Mareckova M."/>
            <person name="Sedlacek I."/>
            <person name="Provaznik J."/>
            <person name="Kralova S."/>
            <person name="Pavlinic D."/>
            <person name="Benes V."/>
            <person name="Kopecky J."/>
        </authorList>
    </citation>
    <scope>NUCLEOTIDE SEQUENCE [LARGE SCALE GENOMIC DNA]</scope>
    <source>
        <strain evidence="6 7">15Tr583</strain>
    </source>
</reference>
<evidence type="ECO:0000256" key="1">
    <source>
        <dbReference type="ARBA" id="ARBA00007074"/>
    </source>
</evidence>
<evidence type="ECO:0000256" key="2">
    <source>
        <dbReference type="ARBA" id="ARBA00022670"/>
    </source>
</evidence>
<dbReference type="InterPro" id="IPR038765">
    <property type="entry name" value="Papain-like_cys_pep_sf"/>
</dbReference>
<evidence type="ECO:0000313" key="7">
    <source>
        <dbReference type="Proteomes" id="UP000460272"/>
    </source>
</evidence>
<evidence type="ECO:0000313" key="6">
    <source>
        <dbReference type="EMBL" id="TVZ00209.1"/>
    </source>
</evidence>
<dbReference type="PANTHER" id="PTHR47359">
    <property type="entry name" value="PEPTIDOGLYCAN DL-ENDOPEPTIDASE CWLO"/>
    <property type="match status" value="1"/>
</dbReference>
<dbReference type="SUPFAM" id="SSF54001">
    <property type="entry name" value="Cysteine proteinases"/>
    <property type="match status" value="1"/>
</dbReference>
<gene>
    <name evidence="6" type="ORF">EAS64_39435</name>
</gene>